<gene>
    <name evidence="2" type="ORF">MENT_LOCUS60463</name>
</gene>
<sequence>MFIARRIEYFTLLDILRLGKRWDVLRVCSFSGLFIGTFFLTLNKLGFPLFSAAGENFGNF</sequence>
<keyword evidence="1" id="KW-1133">Transmembrane helix</keyword>
<dbReference type="AlphaFoldDB" id="A0A6V7Y4S8"/>
<evidence type="ECO:0000313" key="3">
    <source>
        <dbReference type="Proteomes" id="UP000580250"/>
    </source>
</evidence>
<keyword evidence="1" id="KW-0472">Membrane</keyword>
<feature type="transmembrane region" description="Helical" evidence="1">
    <location>
        <begin position="24"/>
        <end position="42"/>
    </location>
</feature>
<comment type="caution">
    <text evidence="2">The sequence shown here is derived from an EMBL/GenBank/DDBJ whole genome shotgun (WGS) entry which is preliminary data.</text>
</comment>
<dbReference type="Proteomes" id="UP000580250">
    <property type="component" value="Unassembled WGS sequence"/>
</dbReference>
<keyword evidence="1" id="KW-0812">Transmembrane</keyword>
<organism evidence="2 3">
    <name type="scientific">Meloidogyne enterolobii</name>
    <name type="common">Root-knot nematode worm</name>
    <name type="synonym">Meloidogyne mayaguensis</name>
    <dbReference type="NCBI Taxonomy" id="390850"/>
    <lineage>
        <taxon>Eukaryota</taxon>
        <taxon>Metazoa</taxon>
        <taxon>Ecdysozoa</taxon>
        <taxon>Nematoda</taxon>
        <taxon>Chromadorea</taxon>
        <taxon>Rhabditida</taxon>
        <taxon>Tylenchina</taxon>
        <taxon>Tylenchomorpha</taxon>
        <taxon>Tylenchoidea</taxon>
        <taxon>Meloidogynidae</taxon>
        <taxon>Meloidogyninae</taxon>
        <taxon>Meloidogyne</taxon>
    </lineage>
</organism>
<accession>A0A6V7Y4S8</accession>
<proteinExistence type="predicted"/>
<name>A0A6V7Y4S8_MELEN</name>
<evidence type="ECO:0000313" key="2">
    <source>
        <dbReference type="EMBL" id="CAD2206582.1"/>
    </source>
</evidence>
<dbReference type="EMBL" id="CAJEWN010003121">
    <property type="protein sequence ID" value="CAD2206582.1"/>
    <property type="molecule type" value="Genomic_DNA"/>
</dbReference>
<evidence type="ECO:0000256" key="1">
    <source>
        <dbReference type="SAM" id="Phobius"/>
    </source>
</evidence>
<protein>
    <submittedName>
        <fullName evidence="2">Uncharacterized protein</fullName>
    </submittedName>
</protein>
<reference evidence="2 3" key="1">
    <citation type="submission" date="2020-08" db="EMBL/GenBank/DDBJ databases">
        <authorList>
            <person name="Koutsovoulos G."/>
            <person name="Danchin GJ E."/>
        </authorList>
    </citation>
    <scope>NUCLEOTIDE SEQUENCE [LARGE SCALE GENOMIC DNA]</scope>
</reference>